<evidence type="ECO:0000256" key="6">
    <source>
        <dbReference type="ARBA" id="ARBA00023136"/>
    </source>
</evidence>
<name>A0A239EJL9_EKHLU</name>
<keyword evidence="4 7" id="KW-0812">Transmembrane</keyword>
<feature type="transmembrane region" description="Helical" evidence="7">
    <location>
        <begin position="270"/>
        <end position="288"/>
    </location>
</feature>
<dbReference type="HAMAP" id="MF_01147">
    <property type="entry name" value="Lgt"/>
    <property type="match status" value="1"/>
</dbReference>
<dbReference type="InterPro" id="IPR001640">
    <property type="entry name" value="Lgt"/>
</dbReference>
<dbReference type="GO" id="GO:0005886">
    <property type="term" value="C:plasma membrane"/>
    <property type="evidence" value="ECO:0007669"/>
    <property type="project" value="UniProtKB-SubCell"/>
</dbReference>
<evidence type="ECO:0000256" key="4">
    <source>
        <dbReference type="ARBA" id="ARBA00022692"/>
    </source>
</evidence>
<accession>A0A239EJL9</accession>
<keyword evidence="5 7" id="KW-1133">Transmembrane helix</keyword>
<keyword evidence="2 7" id="KW-1003">Cell membrane</keyword>
<feature type="transmembrane region" description="Helical" evidence="7">
    <location>
        <begin position="335"/>
        <end position="354"/>
    </location>
</feature>
<dbReference type="EMBL" id="FZPD01000001">
    <property type="protein sequence ID" value="SNS44855.1"/>
    <property type="molecule type" value="Genomic_DNA"/>
</dbReference>
<comment type="similarity">
    <text evidence="1 7">Belongs to the Lgt family.</text>
</comment>
<feature type="transmembrane region" description="Helical" evidence="7">
    <location>
        <begin position="124"/>
        <end position="142"/>
    </location>
</feature>
<comment type="function">
    <text evidence="7">Catalyzes the transfer of the diacylglyceryl group from phosphatidylglycerol to the sulfhydryl group of the N-terminal cysteine of a prolipoprotein, the first step in the formation of mature lipoproteins.</text>
</comment>
<feature type="transmembrane region" description="Helical" evidence="7">
    <location>
        <begin position="27"/>
        <end position="48"/>
    </location>
</feature>
<evidence type="ECO:0000313" key="9">
    <source>
        <dbReference type="Proteomes" id="UP000198393"/>
    </source>
</evidence>
<organism evidence="8 9">
    <name type="scientific">Ekhidna lutea</name>
    <dbReference type="NCBI Taxonomy" id="447679"/>
    <lineage>
        <taxon>Bacteria</taxon>
        <taxon>Pseudomonadati</taxon>
        <taxon>Bacteroidota</taxon>
        <taxon>Cytophagia</taxon>
        <taxon>Cytophagales</taxon>
        <taxon>Reichenbachiellaceae</taxon>
        <taxon>Ekhidna</taxon>
    </lineage>
</organism>
<feature type="transmembrane region" description="Helical" evidence="7">
    <location>
        <begin position="93"/>
        <end position="117"/>
    </location>
</feature>
<reference evidence="8 9" key="1">
    <citation type="submission" date="2017-06" db="EMBL/GenBank/DDBJ databases">
        <authorList>
            <person name="Kim H.J."/>
            <person name="Triplett B.A."/>
        </authorList>
    </citation>
    <scope>NUCLEOTIDE SEQUENCE [LARGE SCALE GENOMIC DNA]</scope>
    <source>
        <strain evidence="8 9">DSM 19307</strain>
    </source>
</reference>
<evidence type="ECO:0000256" key="7">
    <source>
        <dbReference type="HAMAP-Rule" id="MF_01147"/>
    </source>
</evidence>
<dbReference type="AlphaFoldDB" id="A0A239EJL9"/>
<protein>
    <recommendedName>
        <fullName evidence="7">Phosphatidylglycerol--prolipoprotein diacylglyceryl transferase</fullName>
        <ecNumber evidence="7">2.5.1.145</ecNumber>
    </recommendedName>
</protein>
<dbReference type="UniPathway" id="UPA00664"/>
<dbReference type="Proteomes" id="UP000198393">
    <property type="component" value="Unassembled WGS sequence"/>
</dbReference>
<dbReference type="RefSeq" id="WP_089354971.1">
    <property type="nucleotide sequence ID" value="NZ_FZPD01000001.1"/>
</dbReference>
<dbReference type="GO" id="GO:0008961">
    <property type="term" value="F:phosphatidylglycerol-prolipoprotein diacylglyceryl transferase activity"/>
    <property type="evidence" value="ECO:0007669"/>
    <property type="project" value="UniProtKB-UniRule"/>
</dbReference>
<dbReference type="PANTHER" id="PTHR30589">
    <property type="entry name" value="PROLIPOPROTEIN DIACYLGLYCERYL TRANSFERASE"/>
    <property type="match status" value="1"/>
</dbReference>
<dbReference type="OrthoDB" id="871140at2"/>
<evidence type="ECO:0000256" key="3">
    <source>
        <dbReference type="ARBA" id="ARBA00022679"/>
    </source>
</evidence>
<evidence type="ECO:0000256" key="2">
    <source>
        <dbReference type="ARBA" id="ARBA00022475"/>
    </source>
</evidence>
<comment type="subcellular location">
    <subcellularLocation>
        <location evidence="7">Cell membrane</location>
        <topology evidence="7">Multi-pass membrane protein</topology>
    </subcellularLocation>
</comment>
<feature type="transmembrane region" description="Helical" evidence="7">
    <location>
        <begin position="60"/>
        <end position="81"/>
    </location>
</feature>
<keyword evidence="8" id="KW-0449">Lipoprotein</keyword>
<comment type="catalytic activity">
    <reaction evidence="7">
        <text>L-cysteinyl-[prolipoprotein] + a 1,2-diacyl-sn-glycero-3-phospho-(1'-sn-glycerol) = an S-1,2-diacyl-sn-glyceryl-L-cysteinyl-[prolipoprotein] + sn-glycerol 1-phosphate + H(+)</text>
        <dbReference type="Rhea" id="RHEA:56712"/>
        <dbReference type="Rhea" id="RHEA-COMP:14679"/>
        <dbReference type="Rhea" id="RHEA-COMP:14680"/>
        <dbReference type="ChEBI" id="CHEBI:15378"/>
        <dbReference type="ChEBI" id="CHEBI:29950"/>
        <dbReference type="ChEBI" id="CHEBI:57685"/>
        <dbReference type="ChEBI" id="CHEBI:64716"/>
        <dbReference type="ChEBI" id="CHEBI:140658"/>
        <dbReference type="EC" id="2.5.1.145"/>
    </reaction>
</comment>
<keyword evidence="3 7" id="KW-0808">Transferase</keyword>
<feature type="transmembrane region" description="Helical" evidence="7">
    <location>
        <begin position="295"/>
        <end position="315"/>
    </location>
</feature>
<keyword evidence="9" id="KW-1185">Reference proteome</keyword>
<evidence type="ECO:0000313" key="8">
    <source>
        <dbReference type="EMBL" id="SNS44855.1"/>
    </source>
</evidence>
<keyword evidence="6 7" id="KW-0472">Membrane</keyword>
<sequence>MNTLSYIIWTVDPAIFTIPFTDYAPRWYGVLFALGFLLSQQVFFRIFKTEGRPEKDVERVTGYMVAATIIGARLGHCLFYNPEYYLSNPVKILMIWEGGLASHGGALGILVAIYLFCKKYNYRYLWVLDRLVIVVALTGAMIRTGNLFNSEMEGTLTNSNTGVVYARATYDVLNYSEDVDDVWFEQGGDLQSDQAGVVPMTAFIEYRRGYDFEMKDKLFVENQLKSTLDRYGEVNEHVDFGEGPLIYKNYERDGKEIVEISALGKVRHAAQLYEALYCVVLMIVLYLLWSKRREVLPQGFNFALFMIVLWSLRFVDEYFKMNQEAFEENLALNMGQILSIPLTIAGIILMVWVFQQDRKMSDFK</sequence>
<proteinExistence type="inferred from homology"/>
<gene>
    <name evidence="7" type="primary">lgt</name>
    <name evidence="8" type="ORF">SAMN05421640_0187</name>
</gene>
<dbReference type="PANTHER" id="PTHR30589:SF0">
    <property type="entry name" value="PHOSPHATIDYLGLYCEROL--PROLIPOPROTEIN DIACYLGLYCERYL TRANSFERASE"/>
    <property type="match status" value="1"/>
</dbReference>
<evidence type="ECO:0000256" key="5">
    <source>
        <dbReference type="ARBA" id="ARBA00022989"/>
    </source>
</evidence>
<evidence type="ECO:0000256" key="1">
    <source>
        <dbReference type="ARBA" id="ARBA00007150"/>
    </source>
</evidence>
<dbReference type="Pfam" id="PF01790">
    <property type="entry name" value="LGT"/>
    <property type="match status" value="1"/>
</dbReference>
<feature type="binding site" evidence="7">
    <location>
        <position position="143"/>
    </location>
    <ligand>
        <name>a 1,2-diacyl-sn-glycero-3-phospho-(1'-sn-glycerol)</name>
        <dbReference type="ChEBI" id="CHEBI:64716"/>
    </ligand>
</feature>
<dbReference type="EC" id="2.5.1.145" evidence="7"/>
<dbReference type="GO" id="GO:0042158">
    <property type="term" value="P:lipoprotein biosynthetic process"/>
    <property type="evidence" value="ECO:0007669"/>
    <property type="project" value="UniProtKB-UniRule"/>
</dbReference>
<comment type="pathway">
    <text evidence="7">Protein modification; lipoprotein biosynthesis (diacylglyceryl transfer).</text>
</comment>